<comment type="caution">
    <text evidence="4">The sequence shown here is derived from an EMBL/GenBank/DDBJ whole genome shotgun (WGS) entry which is preliminary data.</text>
</comment>
<accession>A0AAI8VSN9</accession>
<dbReference type="GO" id="GO:0008168">
    <property type="term" value="F:methyltransferase activity"/>
    <property type="evidence" value="ECO:0007669"/>
    <property type="project" value="UniProtKB-KW"/>
</dbReference>
<evidence type="ECO:0000313" key="4">
    <source>
        <dbReference type="EMBL" id="CAJ2510357.1"/>
    </source>
</evidence>
<dbReference type="Gene3D" id="3.40.50.150">
    <property type="entry name" value="Vaccinia Virus protein VP39"/>
    <property type="match status" value="1"/>
</dbReference>
<protein>
    <submittedName>
        <fullName evidence="4">Uu.00g050600.m01.CDS01</fullName>
    </submittedName>
</protein>
<keyword evidence="5" id="KW-1185">Reference proteome</keyword>
<evidence type="ECO:0000256" key="1">
    <source>
        <dbReference type="ARBA" id="ARBA00008361"/>
    </source>
</evidence>
<keyword evidence="2" id="KW-0489">Methyltransferase</keyword>
<dbReference type="InterPro" id="IPR051419">
    <property type="entry name" value="Lys/N-term_MeTrsfase_sf"/>
</dbReference>
<gene>
    <name evidence="4" type="ORF">KHLLAP_LOCUS10825</name>
</gene>
<organism evidence="4 5">
    <name type="scientific">Anthostomella pinea</name>
    <dbReference type="NCBI Taxonomy" id="933095"/>
    <lineage>
        <taxon>Eukaryota</taxon>
        <taxon>Fungi</taxon>
        <taxon>Dikarya</taxon>
        <taxon>Ascomycota</taxon>
        <taxon>Pezizomycotina</taxon>
        <taxon>Sordariomycetes</taxon>
        <taxon>Xylariomycetidae</taxon>
        <taxon>Xylariales</taxon>
        <taxon>Xylariaceae</taxon>
        <taxon>Anthostomella</taxon>
    </lineage>
</organism>
<comment type="similarity">
    <text evidence="1">Belongs to the methyltransferase superfamily.</text>
</comment>
<sequence length="221" mass="24861">MPADFEKQSYWRSRFASETSFEWLTSSATFMSILEPYLSSSPRPARILQLGSGTSDLHTRFRARGYLDVTNVDYEPLALERGRALEARVFGDVRLEYAVADATRLDRDLLPKSQPQSQSRHGFDVVVDKSTADAVSCGGAEAVLRMAEGVRRCLADGGVWISLSYSGERYEVDGLPFDVEIVAKIPTPKVKAGNPEVWHWCYVLRPLEDEMCRRDSDDRSD</sequence>
<evidence type="ECO:0000313" key="5">
    <source>
        <dbReference type="Proteomes" id="UP001295740"/>
    </source>
</evidence>
<evidence type="ECO:0000256" key="3">
    <source>
        <dbReference type="ARBA" id="ARBA00022679"/>
    </source>
</evidence>
<proteinExistence type="inferred from homology"/>
<dbReference type="GO" id="GO:0032259">
    <property type="term" value="P:methylation"/>
    <property type="evidence" value="ECO:0007669"/>
    <property type="project" value="UniProtKB-KW"/>
</dbReference>
<dbReference type="EMBL" id="CAUWAG010000014">
    <property type="protein sequence ID" value="CAJ2510357.1"/>
    <property type="molecule type" value="Genomic_DNA"/>
</dbReference>
<dbReference type="PANTHER" id="PTHR12176">
    <property type="entry name" value="SAM-DEPENDENT METHYLTRANSFERASE SUPERFAMILY PROTEIN"/>
    <property type="match status" value="1"/>
</dbReference>
<dbReference type="SUPFAM" id="SSF53335">
    <property type="entry name" value="S-adenosyl-L-methionine-dependent methyltransferases"/>
    <property type="match status" value="1"/>
</dbReference>
<dbReference type="AlphaFoldDB" id="A0AAI8VSN9"/>
<dbReference type="InterPro" id="IPR029063">
    <property type="entry name" value="SAM-dependent_MTases_sf"/>
</dbReference>
<dbReference type="CDD" id="cd02440">
    <property type="entry name" value="AdoMet_MTases"/>
    <property type="match status" value="1"/>
</dbReference>
<name>A0AAI8VSN9_9PEZI</name>
<keyword evidence="3" id="KW-0808">Transferase</keyword>
<dbReference type="Proteomes" id="UP001295740">
    <property type="component" value="Unassembled WGS sequence"/>
</dbReference>
<evidence type="ECO:0000256" key="2">
    <source>
        <dbReference type="ARBA" id="ARBA00022603"/>
    </source>
</evidence>
<reference evidence="4" key="1">
    <citation type="submission" date="2023-10" db="EMBL/GenBank/DDBJ databases">
        <authorList>
            <person name="Hackl T."/>
        </authorList>
    </citation>
    <scope>NUCLEOTIDE SEQUENCE</scope>
</reference>